<reference evidence="9" key="1">
    <citation type="submission" date="2016-04" db="EMBL/GenBank/DDBJ databases">
        <authorList>
            <person name="Evans L.H."/>
            <person name="Alamgir A."/>
            <person name="Owens N."/>
            <person name="Weber N.D."/>
            <person name="Virtaneva K."/>
            <person name="Barbian K."/>
            <person name="Babar A."/>
            <person name="Rosenke K."/>
        </authorList>
    </citation>
    <scope>NUCLEOTIDE SEQUENCE [LARGE SCALE GENOMIC DNA]</scope>
    <source>
        <strain evidence="9">CBS 101.48</strain>
    </source>
</reference>
<feature type="compositionally biased region" description="Polar residues" evidence="5">
    <location>
        <begin position="651"/>
        <end position="676"/>
    </location>
</feature>
<feature type="compositionally biased region" description="Polar residues" evidence="5">
    <location>
        <begin position="111"/>
        <end position="121"/>
    </location>
</feature>
<dbReference type="EMBL" id="LT554468">
    <property type="protein sequence ID" value="SAM05734.1"/>
    <property type="molecule type" value="Genomic_DNA"/>
</dbReference>
<feature type="transmembrane region" description="Helical" evidence="6">
    <location>
        <begin position="1013"/>
        <end position="1029"/>
    </location>
</feature>
<protein>
    <submittedName>
        <fullName evidence="9">Uncharacterized protein</fullName>
    </submittedName>
</protein>
<feature type="transmembrane region" description="Helical" evidence="6">
    <location>
        <begin position="421"/>
        <end position="445"/>
    </location>
</feature>
<gene>
    <name evidence="9" type="primary">ABSGL_11609.1 scaffold 12295</name>
</gene>
<comment type="subcellular location">
    <subcellularLocation>
        <location evidence="1">Membrane</location>
        <topology evidence="1">Multi-pass membrane protein</topology>
    </subcellularLocation>
</comment>
<keyword evidence="2 6" id="KW-0812">Transmembrane</keyword>
<evidence type="ECO:0000259" key="8">
    <source>
        <dbReference type="Pfam" id="PF13515"/>
    </source>
</evidence>
<dbReference type="PANTHER" id="PTHR47804:SF1">
    <property type="entry name" value="DUF2421 DOMAIN-CONTAINING PROTEIN"/>
    <property type="match status" value="1"/>
</dbReference>
<feature type="transmembrane region" description="Helical" evidence="6">
    <location>
        <begin position="1115"/>
        <end position="1138"/>
    </location>
</feature>
<dbReference type="OMA" id="FNMIEFA"/>
<dbReference type="InParanoid" id="A0A168QXQ2"/>
<sequence>MVTLEVLAVIDSAQLLACISPSFAKPSPQSVNQSMQKWRYLVQVKVGDPFGILPTYMMRQKSLIYLEPRCKRFRPVPQASHKSQVSDDAFETARQRLCQLLVYGGTTNTNSVFEQIGSPQDQGRRPRNAAPIPLPPGSSGHHPSFTAIHSPRSSYYSDANYSFGSGVSESINIRPQPEMRPISPSGYSEIEVVLDDGTLQRRTVSLSTTFDSSFHDMNDPPLEHNHDKQQYDRLYQHQDNNDNVRPSNRVMPESEQPLLSGQHHKANYSSINRQQQQLTNDYPTYDQDDDHALDDSDSDDIFTPDNYANGGDPSTHQQYHGKRKMKTNSIYSIVDDYDETSFWRTKVPHLIHRAGKWITLTPQQHSVLKCSFAYFVGSLFTFVPALNGFIGNNRVSSHLVATATVFFNPAKTLGGMVEASAYGWGYTLFALSVCLGSMATTDYFIDQQLTLVAHLLSLLFWLAGATFIVSFLKAHWNKPPVATVVREGSANRGDFDTTRIQQITSAVATGTLITITSCIVFWPTSATKKLQNDLETTMTSYKVLLKLLTKTFLLDDDLPEFKANRILQTAIESHRASFTSLQKSLKEAKLEQLWNRQIRGCADEYDQIVKSMQRLSQHVGGLRSSCGIQFNYINNKDPPQSSDHQEPHPMTPSTPTGHRFQQQPSRAQSPVASSDAWSIRAGYRRRQLETEMKRQRSAALAASYVTAPFSMDKESIDNGSHIGSPVNPADSTLEPYMDPPSEAPSPMLDQLSMKSQAINNHNSTPLKDEAVNDVSLINYIQTIRQPLKSLAYTCKRTIFHLQLQFSTNPAAHTPRMKNMSPDLNLLKTNLAKAIDLFEVSQRHAIHRLLPHYQHQQHQHGADRLALHHDQGCHSSTMPGEDIFLVYFFVFNMIEFAQELITLVDAVQRLTLARNRKMTWWQYCFGSLIKPRTRVIKKSAVQPFTPNERNTVNTLHTPLATTRWRRFFIRVWLLFSLFKLQKMRYAIKATIAAILLATPAFVSSTSHFFREWRMEWALITLMVVMTPTVGGTNLVSIYRIFSTMLGCFSAMFFYMLFPANMYALATLTWLFSIPNFWLILHHKHGKFGQFTLLAYNLVMLNKYNDRETNNVEVWLLAIQRCMAILVGVVVGLVATAYVWPYEARVELRKGLSDFLLRLSWLYQKLVSLYSSTSVTKGHPFMVNGDKSTSAYRFMELELGLQRTLIELHELLAQTPNEPRLKGAFPVATYRDLLASCQNIVDKFMSIRTVMLKEVWVADVQQTFVLPANRERREMVGNVLLYFYLLASALRLKTPLPPYLPPARTAWQALIQRLRQDAPSLSKTTTITASNGVITTSCDKIMEKDQVYMIYFAYVIMMEDIIRELDKLGENMTLLFGTLVPEEQWQHLFEDWSFMEQGVARKNGLSISSVSQTLR</sequence>
<evidence type="ECO:0000313" key="10">
    <source>
        <dbReference type="Proteomes" id="UP000078561"/>
    </source>
</evidence>
<evidence type="ECO:0000256" key="1">
    <source>
        <dbReference type="ARBA" id="ARBA00004141"/>
    </source>
</evidence>
<dbReference type="Pfam" id="PF13515">
    <property type="entry name" value="FUSC_2"/>
    <property type="match status" value="1"/>
</dbReference>
<dbReference type="PANTHER" id="PTHR47804">
    <property type="entry name" value="60S RIBOSOMAL PROTEIN L19"/>
    <property type="match status" value="1"/>
</dbReference>
<evidence type="ECO:0000256" key="4">
    <source>
        <dbReference type="ARBA" id="ARBA00023136"/>
    </source>
</evidence>
<feature type="compositionally biased region" description="Polar residues" evidence="5">
    <location>
        <begin position="631"/>
        <end position="642"/>
    </location>
</feature>
<dbReference type="InterPro" id="IPR052430">
    <property type="entry name" value="IVT-Associated"/>
</dbReference>
<feature type="transmembrane region" description="Helical" evidence="6">
    <location>
        <begin position="503"/>
        <end position="522"/>
    </location>
</feature>
<dbReference type="GO" id="GO:0016020">
    <property type="term" value="C:membrane"/>
    <property type="evidence" value="ECO:0007669"/>
    <property type="project" value="UniProtKB-SubCell"/>
</dbReference>
<evidence type="ECO:0000256" key="5">
    <source>
        <dbReference type="SAM" id="MobiDB-lite"/>
    </source>
</evidence>
<feature type="transmembrane region" description="Helical" evidence="6">
    <location>
        <begin position="451"/>
        <end position="472"/>
    </location>
</feature>
<evidence type="ECO:0000313" key="9">
    <source>
        <dbReference type="EMBL" id="SAM05734.1"/>
    </source>
</evidence>
<feature type="domain" description="DUF2421" evidence="7">
    <location>
        <begin position="1139"/>
        <end position="1366"/>
    </location>
</feature>
<dbReference type="Pfam" id="PF10334">
    <property type="entry name" value="BRE4"/>
    <property type="match status" value="1"/>
</dbReference>
<feature type="transmembrane region" description="Helical" evidence="6">
    <location>
        <begin position="1061"/>
        <end position="1079"/>
    </location>
</feature>
<keyword evidence="10" id="KW-1185">Reference proteome</keyword>
<dbReference type="Proteomes" id="UP000078561">
    <property type="component" value="Unassembled WGS sequence"/>
</dbReference>
<feature type="domain" description="Integral membrane bound transporter" evidence="8">
    <location>
        <begin position="1004"/>
        <end position="1132"/>
    </location>
</feature>
<dbReference type="OrthoDB" id="68611at2759"/>
<keyword evidence="4 6" id="KW-0472">Membrane</keyword>
<accession>A0A168QXQ2</accession>
<feature type="compositionally biased region" description="Acidic residues" evidence="5">
    <location>
        <begin position="286"/>
        <end position="302"/>
    </location>
</feature>
<evidence type="ECO:0000256" key="6">
    <source>
        <dbReference type="SAM" id="Phobius"/>
    </source>
</evidence>
<feature type="transmembrane region" description="Helical" evidence="6">
    <location>
        <begin position="984"/>
        <end position="1001"/>
    </location>
</feature>
<keyword evidence="3 6" id="KW-1133">Transmembrane helix</keyword>
<dbReference type="InterPro" id="IPR018820">
    <property type="entry name" value="BRE4-related_DUF2421"/>
</dbReference>
<feature type="region of interest" description="Disordered" evidence="5">
    <location>
        <begin position="111"/>
        <end position="149"/>
    </location>
</feature>
<dbReference type="InterPro" id="IPR049453">
    <property type="entry name" value="Memb_transporter_dom"/>
</dbReference>
<name>A0A168QXQ2_ABSGL</name>
<dbReference type="STRING" id="4829.A0A168QXQ2"/>
<evidence type="ECO:0000259" key="7">
    <source>
        <dbReference type="Pfam" id="PF10334"/>
    </source>
</evidence>
<feature type="transmembrane region" description="Helical" evidence="6">
    <location>
        <begin position="372"/>
        <end position="390"/>
    </location>
</feature>
<evidence type="ECO:0000256" key="3">
    <source>
        <dbReference type="ARBA" id="ARBA00022989"/>
    </source>
</evidence>
<evidence type="ECO:0000256" key="2">
    <source>
        <dbReference type="ARBA" id="ARBA00022692"/>
    </source>
</evidence>
<feature type="region of interest" description="Disordered" evidence="5">
    <location>
        <begin position="281"/>
        <end position="322"/>
    </location>
</feature>
<feature type="region of interest" description="Disordered" evidence="5">
    <location>
        <begin position="631"/>
        <end position="677"/>
    </location>
</feature>
<organism evidence="9">
    <name type="scientific">Absidia glauca</name>
    <name type="common">Pin mould</name>
    <dbReference type="NCBI Taxonomy" id="4829"/>
    <lineage>
        <taxon>Eukaryota</taxon>
        <taxon>Fungi</taxon>
        <taxon>Fungi incertae sedis</taxon>
        <taxon>Mucoromycota</taxon>
        <taxon>Mucoromycotina</taxon>
        <taxon>Mucoromycetes</taxon>
        <taxon>Mucorales</taxon>
        <taxon>Cunninghamellaceae</taxon>
        <taxon>Absidia</taxon>
    </lineage>
</organism>
<proteinExistence type="predicted"/>
<feature type="region of interest" description="Disordered" evidence="5">
    <location>
        <begin position="238"/>
        <end position="263"/>
    </location>
</feature>